<comment type="caution">
    <text evidence="2">The sequence shown here is derived from an EMBL/GenBank/DDBJ whole genome shotgun (WGS) entry which is preliminary data.</text>
</comment>
<keyword evidence="3" id="KW-1185">Reference proteome</keyword>
<evidence type="ECO:0000313" key="3">
    <source>
        <dbReference type="Proteomes" id="UP000294744"/>
    </source>
</evidence>
<evidence type="ECO:0000256" key="1">
    <source>
        <dbReference type="SAM" id="MobiDB-lite"/>
    </source>
</evidence>
<gene>
    <name evidence="2" type="ORF">E1161_04100</name>
</gene>
<name>A0A4R4UU61_9PSEU</name>
<dbReference type="AlphaFoldDB" id="A0A4R4UU61"/>
<organism evidence="2 3">
    <name type="scientific">Saccharopolyspora aridisoli</name>
    <dbReference type="NCBI Taxonomy" id="2530385"/>
    <lineage>
        <taxon>Bacteria</taxon>
        <taxon>Bacillati</taxon>
        <taxon>Actinomycetota</taxon>
        <taxon>Actinomycetes</taxon>
        <taxon>Pseudonocardiales</taxon>
        <taxon>Pseudonocardiaceae</taxon>
        <taxon>Saccharopolyspora</taxon>
    </lineage>
</organism>
<evidence type="ECO:0000313" key="2">
    <source>
        <dbReference type="EMBL" id="TDC95988.1"/>
    </source>
</evidence>
<proteinExistence type="predicted"/>
<protein>
    <submittedName>
        <fullName evidence="2">Sec-independent protein translocase TatB</fullName>
    </submittedName>
</protein>
<feature type="non-terminal residue" evidence="2">
    <location>
        <position position="1"/>
    </location>
</feature>
<dbReference type="Proteomes" id="UP000294744">
    <property type="component" value="Unassembled WGS sequence"/>
</dbReference>
<accession>A0A4R4UU61</accession>
<dbReference type="EMBL" id="SMKV01000003">
    <property type="protein sequence ID" value="TDC95988.1"/>
    <property type="molecule type" value="Genomic_DNA"/>
</dbReference>
<reference evidence="2 3" key="1">
    <citation type="submission" date="2019-03" db="EMBL/GenBank/DDBJ databases">
        <title>Draft genome sequences of novel Actinobacteria.</title>
        <authorList>
            <person name="Sahin N."/>
            <person name="Ay H."/>
            <person name="Saygin H."/>
        </authorList>
    </citation>
    <scope>NUCLEOTIDE SEQUENCE [LARGE SCALE GENOMIC DNA]</scope>
    <source>
        <strain evidence="2 3">16K404</strain>
    </source>
</reference>
<feature type="region of interest" description="Disordered" evidence="1">
    <location>
        <begin position="1"/>
        <end position="26"/>
    </location>
</feature>
<sequence length="26" mass="2722">SPAATPKPAERPLSPGERPPYDTDAT</sequence>